<keyword evidence="12" id="KW-1185">Reference proteome</keyword>
<dbReference type="EMBL" id="AZGY01000021">
    <property type="protein sequence ID" value="KZZ90551.1"/>
    <property type="molecule type" value="Genomic_DNA"/>
</dbReference>
<evidence type="ECO:0000313" key="12">
    <source>
        <dbReference type="Proteomes" id="UP000078544"/>
    </source>
</evidence>
<dbReference type="Proteomes" id="UP000078544">
    <property type="component" value="Unassembled WGS sequence"/>
</dbReference>
<proteinExistence type="inferred from homology"/>
<dbReference type="InterPro" id="IPR009582">
    <property type="entry name" value="Spc2/SPCS2"/>
</dbReference>
<protein>
    <recommendedName>
        <fullName evidence="3">Signal peptidase complex subunit 2</fullName>
    </recommendedName>
</protein>
<accession>A0A167XWA9</accession>
<dbReference type="Pfam" id="PF06703">
    <property type="entry name" value="SPC25"/>
    <property type="match status" value="1"/>
</dbReference>
<keyword evidence="7 10" id="KW-0472">Membrane</keyword>
<feature type="transmembrane region" description="Helical" evidence="10">
    <location>
        <begin position="40"/>
        <end position="58"/>
    </location>
</feature>
<evidence type="ECO:0000256" key="1">
    <source>
        <dbReference type="ARBA" id="ARBA00004477"/>
    </source>
</evidence>
<evidence type="ECO:0000256" key="9">
    <source>
        <dbReference type="SAM" id="MobiDB-lite"/>
    </source>
</evidence>
<keyword evidence="6 10" id="KW-1133">Transmembrane helix</keyword>
<keyword evidence="5" id="KW-0256">Endoplasmic reticulum</keyword>
<feature type="region of interest" description="Disordered" evidence="9">
    <location>
        <begin position="204"/>
        <end position="235"/>
    </location>
</feature>
<gene>
    <name evidence="11" type="ORF">AAL_07237</name>
</gene>
<evidence type="ECO:0000256" key="3">
    <source>
        <dbReference type="ARBA" id="ARBA00017057"/>
    </source>
</evidence>
<evidence type="ECO:0000256" key="7">
    <source>
        <dbReference type="ARBA" id="ARBA00023136"/>
    </source>
</evidence>
<reference evidence="11 12" key="1">
    <citation type="journal article" date="2016" name="Genome Biol. Evol.">
        <title>Divergent and convergent evolution of fungal pathogenicity.</title>
        <authorList>
            <person name="Shang Y."/>
            <person name="Xiao G."/>
            <person name="Zheng P."/>
            <person name="Cen K."/>
            <person name="Zhan S."/>
            <person name="Wang C."/>
        </authorList>
    </citation>
    <scope>NUCLEOTIDE SEQUENCE [LARGE SCALE GENOMIC DNA]</scope>
    <source>
        <strain evidence="11 12">RCEF 2490</strain>
    </source>
</reference>
<feature type="transmembrane region" description="Helical" evidence="10">
    <location>
        <begin position="70"/>
        <end position="89"/>
    </location>
</feature>
<evidence type="ECO:0000256" key="6">
    <source>
        <dbReference type="ARBA" id="ARBA00022989"/>
    </source>
</evidence>
<dbReference type="PANTHER" id="PTHR13085:SF0">
    <property type="entry name" value="SIGNAL PEPTIDASE COMPLEX SUBUNIT 2"/>
    <property type="match status" value="1"/>
</dbReference>
<sequence>MAAEKISLYNLADLKNTSDDALPNYLNSLKFKQSHTLTDVRLAVGYGAFVLAAACFGWDYRFGFDNTKYYTAGAVVAYAVLNAFLTFWITSVEKGTVYQGTAPSGERITIRSSSKKNDPTYYLTVIVEGKTGGEPQSIETSRSFAAWFDETGRFVAKPFQEYLANAVPAIGRQDPAKLKSASQDLLDANPDLLDAVMAGAGKAKGSEGAAAATAAAASTTTAAEPTEKKGKRRKN</sequence>
<comment type="caution">
    <text evidence="11">The sequence shown here is derived from an EMBL/GenBank/DDBJ whole genome shotgun (WGS) entry which is preliminary data.</text>
</comment>
<dbReference type="AlphaFoldDB" id="A0A167XWA9"/>
<evidence type="ECO:0000256" key="5">
    <source>
        <dbReference type="ARBA" id="ARBA00022824"/>
    </source>
</evidence>
<evidence type="ECO:0000256" key="10">
    <source>
        <dbReference type="SAM" id="Phobius"/>
    </source>
</evidence>
<evidence type="ECO:0000313" key="11">
    <source>
        <dbReference type="EMBL" id="KZZ90551.1"/>
    </source>
</evidence>
<comment type="subcellular location">
    <subcellularLocation>
        <location evidence="1">Endoplasmic reticulum membrane</location>
        <topology evidence="1">Multi-pass membrane protein</topology>
    </subcellularLocation>
</comment>
<organism evidence="11 12">
    <name type="scientific">Moelleriella libera RCEF 2490</name>
    <dbReference type="NCBI Taxonomy" id="1081109"/>
    <lineage>
        <taxon>Eukaryota</taxon>
        <taxon>Fungi</taxon>
        <taxon>Dikarya</taxon>
        <taxon>Ascomycota</taxon>
        <taxon>Pezizomycotina</taxon>
        <taxon>Sordariomycetes</taxon>
        <taxon>Hypocreomycetidae</taxon>
        <taxon>Hypocreales</taxon>
        <taxon>Clavicipitaceae</taxon>
        <taxon>Moelleriella</taxon>
    </lineage>
</organism>
<dbReference type="OrthoDB" id="29558at2759"/>
<comment type="function">
    <text evidence="8">Component of the signal peptidase complex (SPC) which catalyzes the cleavage of N-terminal signal sequences from nascent proteins as they are translocated into the lumen of the endoplasmic reticulum. Enhances the enzymatic activity of SPC and facilitates the interactions between different components of the translocation site.</text>
</comment>
<evidence type="ECO:0000256" key="2">
    <source>
        <dbReference type="ARBA" id="ARBA00007324"/>
    </source>
</evidence>
<evidence type="ECO:0000256" key="4">
    <source>
        <dbReference type="ARBA" id="ARBA00022692"/>
    </source>
</evidence>
<dbReference type="GO" id="GO:0045047">
    <property type="term" value="P:protein targeting to ER"/>
    <property type="evidence" value="ECO:0007669"/>
    <property type="project" value="TreeGrafter"/>
</dbReference>
<evidence type="ECO:0000256" key="8">
    <source>
        <dbReference type="ARBA" id="ARBA00045608"/>
    </source>
</evidence>
<comment type="similarity">
    <text evidence="2">Belongs to the SPCS2 family.</text>
</comment>
<dbReference type="PANTHER" id="PTHR13085">
    <property type="entry name" value="MICROSOMAL SIGNAL PEPTIDASE 25 KDA SUBUNIT"/>
    <property type="match status" value="1"/>
</dbReference>
<dbReference type="GO" id="GO:0006465">
    <property type="term" value="P:signal peptide processing"/>
    <property type="evidence" value="ECO:0007669"/>
    <property type="project" value="InterPro"/>
</dbReference>
<dbReference type="STRING" id="1081109.A0A167XWA9"/>
<keyword evidence="4 10" id="KW-0812">Transmembrane</keyword>
<dbReference type="GO" id="GO:0005787">
    <property type="term" value="C:signal peptidase complex"/>
    <property type="evidence" value="ECO:0007669"/>
    <property type="project" value="InterPro"/>
</dbReference>
<name>A0A167XWA9_9HYPO</name>
<feature type="compositionally biased region" description="Low complexity" evidence="9">
    <location>
        <begin position="204"/>
        <end position="224"/>
    </location>
</feature>